<keyword evidence="2" id="KW-0472">Membrane</keyword>
<dbReference type="Proteomes" id="UP001245285">
    <property type="component" value="Unassembled WGS sequence"/>
</dbReference>
<gene>
    <name evidence="3" type="ORF">RM545_08995</name>
</gene>
<evidence type="ECO:0000313" key="3">
    <source>
        <dbReference type="EMBL" id="MDT0646826.1"/>
    </source>
</evidence>
<feature type="transmembrane region" description="Helical" evidence="2">
    <location>
        <begin position="6"/>
        <end position="24"/>
    </location>
</feature>
<evidence type="ECO:0000313" key="4">
    <source>
        <dbReference type="Proteomes" id="UP001245285"/>
    </source>
</evidence>
<name>A0ABU3CKI5_9FLAO</name>
<keyword evidence="2" id="KW-1133">Transmembrane helix</keyword>
<keyword evidence="4" id="KW-1185">Reference proteome</keyword>
<accession>A0ABU3CKI5</accession>
<reference evidence="3 4" key="1">
    <citation type="submission" date="2023-09" db="EMBL/GenBank/DDBJ databases">
        <authorList>
            <person name="Rey-Velasco X."/>
        </authorList>
    </citation>
    <scope>NUCLEOTIDE SEQUENCE [LARGE SCALE GENOMIC DNA]</scope>
    <source>
        <strain evidence="3 4">F260</strain>
    </source>
</reference>
<sequence length="64" mass="8128">MLDFDQETWLYLAIIAAIFIYFRTNSRRAKIDRKNRKNRNFRRRYLERRKQEKSEETFQEKNKP</sequence>
<comment type="caution">
    <text evidence="3">The sequence shown here is derived from an EMBL/GenBank/DDBJ whole genome shotgun (WGS) entry which is preliminary data.</text>
</comment>
<dbReference type="EMBL" id="JAVRHO010000010">
    <property type="protein sequence ID" value="MDT0646826.1"/>
    <property type="molecule type" value="Genomic_DNA"/>
</dbReference>
<protein>
    <submittedName>
        <fullName evidence="3">Uncharacterized protein</fullName>
    </submittedName>
</protein>
<dbReference type="RefSeq" id="WP_311494990.1">
    <property type="nucleotide sequence ID" value="NZ_JAVRHO010000010.1"/>
</dbReference>
<feature type="region of interest" description="Disordered" evidence="1">
    <location>
        <begin position="42"/>
        <end position="64"/>
    </location>
</feature>
<evidence type="ECO:0000256" key="1">
    <source>
        <dbReference type="SAM" id="MobiDB-lite"/>
    </source>
</evidence>
<organism evidence="3 4">
    <name type="scientific">Autumnicola lenta</name>
    <dbReference type="NCBI Taxonomy" id="3075593"/>
    <lineage>
        <taxon>Bacteria</taxon>
        <taxon>Pseudomonadati</taxon>
        <taxon>Bacteroidota</taxon>
        <taxon>Flavobacteriia</taxon>
        <taxon>Flavobacteriales</taxon>
        <taxon>Flavobacteriaceae</taxon>
        <taxon>Autumnicola</taxon>
    </lineage>
</organism>
<evidence type="ECO:0000256" key="2">
    <source>
        <dbReference type="SAM" id="Phobius"/>
    </source>
</evidence>
<feature type="compositionally biased region" description="Basic and acidic residues" evidence="1">
    <location>
        <begin position="48"/>
        <end position="64"/>
    </location>
</feature>
<keyword evidence="2" id="KW-0812">Transmembrane</keyword>
<proteinExistence type="predicted"/>